<evidence type="ECO:0000256" key="2">
    <source>
        <dbReference type="ARBA" id="ARBA00022737"/>
    </source>
</evidence>
<proteinExistence type="predicted"/>
<evidence type="ECO:0000256" key="1">
    <source>
        <dbReference type="ARBA" id="ARBA00022441"/>
    </source>
</evidence>
<comment type="caution">
    <text evidence="4">The sequence shown here is derived from an EMBL/GenBank/DDBJ whole genome shotgun (WGS) entry which is preliminary data.</text>
</comment>
<dbReference type="VEuPathDB" id="FungiDB:RhiirFUN_011559"/>
<accession>A0A915Z7H1</accession>
<dbReference type="Pfam" id="PF24681">
    <property type="entry name" value="Kelch_KLHDC2_KLHL20_DRC7"/>
    <property type="match status" value="1"/>
</dbReference>
<sequence length="431" mass="48606">MRCLLLSKLIISITLIIFNQIISSNYALFIDTKAIFIGDKLYCLDLTQFFYVDLAGISLDTDELVKQSKWIDLTNIKPKPDNLGFRNPIPSGNKIMFLDEFAGNFYVNAFDTTLKKWEINQYVNNVQQPKLFIPFTNWISDEKTGKSYLTQTLLNEKVLIFDTINMVLNISASVPKIFSEKYPSGGFLNSYDKYVQVLIPNGQILFIGGIINNINLSMDSLLVYDTINDIWQILNTTGKAPEARTDHTAVSTSDGRVIVFGGVSKQSTPALPHLSILNISKTPYEWLTPIVENPIGAFSGHTSVMVNNYMISAFGKNESNKDPSLSEDFYKLNVSDPLKYKWSLLAKYNYRDNSPKTTQTAFVGNNSFAPSETEVSAVANSSFNEDVSRTRLAVIIIFVIIILICILILFYYYKKKQNNKESSSSNETKNI</sequence>
<dbReference type="PANTHER" id="PTHR46093:SF18">
    <property type="entry name" value="FIBRONECTIN TYPE-III DOMAIN-CONTAINING PROTEIN"/>
    <property type="match status" value="1"/>
</dbReference>
<evidence type="ECO:0008006" key="6">
    <source>
        <dbReference type="Google" id="ProtNLM"/>
    </source>
</evidence>
<keyword evidence="3" id="KW-1133">Transmembrane helix</keyword>
<protein>
    <recommendedName>
        <fullName evidence="6">Galactose oxidase</fullName>
    </recommendedName>
</protein>
<name>A0A915Z7H1_9GLOM</name>
<gene>
    <name evidence="4" type="ORF">CHRIB12_LOCUS10599</name>
</gene>
<evidence type="ECO:0000256" key="3">
    <source>
        <dbReference type="SAM" id="Phobius"/>
    </source>
</evidence>
<keyword evidence="3" id="KW-0812">Transmembrane</keyword>
<dbReference type="Proteomes" id="UP000684084">
    <property type="component" value="Unassembled WGS sequence"/>
</dbReference>
<feature type="transmembrane region" description="Helical" evidence="3">
    <location>
        <begin position="392"/>
        <end position="413"/>
    </location>
</feature>
<keyword evidence="3" id="KW-0472">Membrane</keyword>
<reference evidence="4" key="1">
    <citation type="submission" date="2020-05" db="EMBL/GenBank/DDBJ databases">
        <authorList>
            <person name="Rincon C."/>
            <person name="Sanders R I."/>
            <person name="Robbins C."/>
            <person name="Chaturvedi A."/>
        </authorList>
    </citation>
    <scope>NUCLEOTIDE SEQUENCE</scope>
    <source>
        <strain evidence="4">CHB12</strain>
    </source>
</reference>
<dbReference type="PANTHER" id="PTHR46093">
    <property type="entry name" value="ACYL-COA-BINDING DOMAIN-CONTAINING PROTEIN 5"/>
    <property type="match status" value="1"/>
</dbReference>
<evidence type="ECO:0000313" key="4">
    <source>
        <dbReference type="EMBL" id="CAB5365903.1"/>
    </source>
</evidence>
<dbReference type="OrthoDB" id="10251809at2759"/>
<dbReference type="AlphaFoldDB" id="A0A915Z7H1"/>
<keyword evidence="1" id="KW-0880">Kelch repeat</keyword>
<dbReference type="EMBL" id="CAGKOT010000022">
    <property type="protein sequence ID" value="CAB5365903.1"/>
    <property type="molecule type" value="Genomic_DNA"/>
</dbReference>
<keyword evidence="2" id="KW-0677">Repeat</keyword>
<organism evidence="4 5">
    <name type="scientific">Rhizophagus irregularis</name>
    <dbReference type="NCBI Taxonomy" id="588596"/>
    <lineage>
        <taxon>Eukaryota</taxon>
        <taxon>Fungi</taxon>
        <taxon>Fungi incertae sedis</taxon>
        <taxon>Mucoromycota</taxon>
        <taxon>Glomeromycotina</taxon>
        <taxon>Glomeromycetes</taxon>
        <taxon>Glomerales</taxon>
        <taxon>Glomeraceae</taxon>
        <taxon>Rhizophagus</taxon>
    </lineage>
</organism>
<evidence type="ECO:0000313" key="5">
    <source>
        <dbReference type="Proteomes" id="UP000684084"/>
    </source>
</evidence>